<comment type="caution">
    <text evidence="2">The sequence shown here is derived from an EMBL/GenBank/DDBJ whole genome shotgun (WGS) entry which is preliminary data.</text>
</comment>
<dbReference type="AlphaFoldDB" id="A0A426Z2L0"/>
<reference evidence="2 3" key="1">
    <citation type="journal article" date="2014" name="Agronomy (Basel)">
        <title>A Draft Genome Sequence for Ensete ventricosum, the Drought-Tolerant Tree Against Hunger.</title>
        <authorList>
            <person name="Harrison J."/>
            <person name="Moore K.A."/>
            <person name="Paszkiewicz K."/>
            <person name="Jones T."/>
            <person name="Grant M."/>
            <person name="Ambacheew D."/>
            <person name="Muzemil S."/>
            <person name="Studholme D.J."/>
        </authorList>
    </citation>
    <scope>NUCLEOTIDE SEQUENCE [LARGE SCALE GENOMIC DNA]</scope>
</reference>
<feature type="compositionally biased region" description="Basic and acidic residues" evidence="1">
    <location>
        <begin position="56"/>
        <end position="65"/>
    </location>
</feature>
<feature type="region of interest" description="Disordered" evidence="1">
    <location>
        <begin position="56"/>
        <end position="90"/>
    </location>
</feature>
<evidence type="ECO:0000313" key="3">
    <source>
        <dbReference type="Proteomes" id="UP000287651"/>
    </source>
</evidence>
<organism evidence="2 3">
    <name type="scientific">Ensete ventricosum</name>
    <name type="common">Abyssinian banana</name>
    <name type="synonym">Musa ensete</name>
    <dbReference type="NCBI Taxonomy" id="4639"/>
    <lineage>
        <taxon>Eukaryota</taxon>
        <taxon>Viridiplantae</taxon>
        <taxon>Streptophyta</taxon>
        <taxon>Embryophyta</taxon>
        <taxon>Tracheophyta</taxon>
        <taxon>Spermatophyta</taxon>
        <taxon>Magnoliopsida</taxon>
        <taxon>Liliopsida</taxon>
        <taxon>Zingiberales</taxon>
        <taxon>Musaceae</taxon>
        <taxon>Ensete</taxon>
    </lineage>
</organism>
<evidence type="ECO:0000256" key="1">
    <source>
        <dbReference type="SAM" id="MobiDB-lite"/>
    </source>
</evidence>
<dbReference type="EMBL" id="AMZH03008790">
    <property type="protein sequence ID" value="RRT58225.1"/>
    <property type="molecule type" value="Genomic_DNA"/>
</dbReference>
<accession>A0A426Z2L0</accession>
<evidence type="ECO:0000313" key="2">
    <source>
        <dbReference type="EMBL" id="RRT58225.1"/>
    </source>
</evidence>
<sequence length="163" mass="18771">MLRPSDTQEWVDVGQLPKERTQRKVVKALRYVGRGHTWRDSARELNCSSAYICLREPGKSEDKAETTPQENEAIPRSPARGEEATPHSPVLLKLKTRRLLVLPLEDESTSRSCTGRGGIVPYGEERRHLVPARGRRHRLIPSEDTRRCLVPTRGTRRRLFRRE</sequence>
<gene>
    <name evidence="2" type="ORF">B296_00042599</name>
</gene>
<dbReference type="Proteomes" id="UP000287651">
    <property type="component" value="Unassembled WGS sequence"/>
</dbReference>
<name>A0A426Z2L0_ENSVE</name>
<proteinExistence type="predicted"/>
<protein>
    <submittedName>
        <fullName evidence="2">Uncharacterized protein</fullName>
    </submittedName>
</protein>